<evidence type="ECO:0000313" key="4">
    <source>
        <dbReference type="Proteomes" id="UP000184330"/>
    </source>
</evidence>
<dbReference type="PANTHER" id="PTHR40466">
    <property type="entry name" value="EXPRESSED PROTEIN"/>
    <property type="match status" value="1"/>
</dbReference>
<feature type="transmembrane region" description="Helical" evidence="2">
    <location>
        <begin position="31"/>
        <end position="49"/>
    </location>
</feature>
<keyword evidence="2" id="KW-0472">Membrane</keyword>
<keyword evidence="4" id="KW-1185">Reference proteome</keyword>
<sequence>MRPTLGRLAAQAAKSSEGHVLNKGAKRDPELYVLLAVMSGAFGLAGFYFGRKPTSATSEAKVNVAAGGMPWQTEASAGDSAREHFKYQYHPGGDPKNPPKDAPSALHSVIVPNVNLPKELHEKYNKWGKDGY</sequence>
<dbReference type="AlphaFoldDB" id="A0A1L7XGS3"/>
<feature type="region of interest" description="Disordered" evidence="1">
    <location>
        <begin position="86"/>
        <end position="105"/>
    </location>
</feature>
<proteinExistence type="predicted"/>
<accession>A0A1L7XGS3</accession>
<dbReference type="InterPro" id="IPR039965">
    <property type="entry name" value="C3H7.08c"/>
</dbReference>
<organism evidence="3 4">
    <name type="scientific">Phialocephala subalpina</name>
    <dbReference type="NCBI Taxonomy" id="576137"/>
    <lineage>
        <taxon>Eukaryota</taxon>
        <taxon>Fungi</taxon>
        <taxon>Dikarya</taxon>
        <taxon>Ascomycota</taxon>
        <taxon>Pezizomycotina</taxon>
        <taxon>Leotiomycetes</taxon>
        <taxon>Helotiales</taxon>
        <taxon>Mollisiaceae</taxon>
        <taxon>Phialocephala</taxon>
        <taxon>Phialocephala fortinii species complex</taxon>
    </lineage>
</organism>
<protein>
    <submittedName>
        <fullName evidence="3">Uncharacterized protein</fullName>
    </submittedName>
</protein>
<keyword evidence="2" id="KW-1133">Transmembrane helix</keyword>
<reference evidence="3 4" key="1">
    <citation type="submission" date="2016-03" db="EMBL/GenBank/DDBJ databases">
        <authorList>
            <person name="Ploux O."/>
        </authorList>
    </citation>
    <scope>NUCLEOTIDE SEQUENCE [LARGE SCALE GENOMIC DNA]</scope>
    <source>
        <strain evidence="3 4">UAMH 11012</strain>
    </source>
</reference>
<dbReference type="EMBL" id="FJOG01000025">
    <property type="protein sequence ID" value="CZR64147.1"/>
    <property type="molecule type" value="Genomic_DNA"/>
</dbReference>
<name>A0A1L7XGS3_9HELO</name>
<evidence type="ECO:0000313" key="3">
    <source>
        <dbReference type="EMBL" id="CZR64147.1"/>
    </source>
</evidence>
<keyword evidence="2" id="KW-0812">Transmembrane</keyword>
<dbReference type="PANTHER" id="PTHR40466:SF1">
    <property type="entry name" value="FUNGAL PROTEIN"/>
    <property type="match status" value="1"/>
</dbReference>
<dbReference type="Proteomes" id="UP000184330">
    <property type="component" value="Unassembled WGS sequence"/>
</dbReference>
<evidence type="ECO:0000256" key="1">
    <source>
        <dbReference type="SAM" id="MobiDB-lite"/>
    </source>
</evidence>
<dbReference type="OrthoDB" id="3141857at2759"/>
<gene>
    <name evidence="3" type="ORF">PAC_14044</name>
</gene>
<evidence type="ECO:0000256" key="2">
    <source>
        <dbReference type="SAM" id="Phobius"/>
    </source>
</evidence>